<reference evidence="2" key="1">
    <citation type="journal article" date="2023" name="Science">
        <title>Genome structures resolve the early diversification of teleost fishes.</title>
        <authorList>
            <person name="Parey E."/>
            <person name="Louis A."/>
            <person name="Montfort J."/>
            <person name="Bouchez O."/>
            <person name="Roques C."/>
            <person name="Iampietro C."/>
            <person name="Lluch J."/>
            <person name="Castinel A."/>
            <person name="Donnadieu C."/>
            <person name="Desvignes T."/>
            <person name="Floi Bucao C."/>
            <person name="Jouanno E."/>
            <person name="Wen M."/>
            <person name="Mejri S."/>
            <person name="Dirks R."/>
            <person name="Jansen H."/>
            <person name="Henkel C."/>
            <person name="Chen W.J."/>
            <person name="Zahm M."/>
            <person name="Cabau C."/>
            <person name="Klopp C."/>
            <person name="Thompson A.W."/>
            <person name="Robinson-Rechavi M."/>
            <person name="Braasch I."/>
            <person name="Lecointre G."/>
            <person name="Bobe J."/>
            <person name="Postlethwait J.H."/>
            <person name="Berthelot C."/>
            <person name="Roest Crollius H."/>
            <person name="Guiguen Y."/>
        </authorList>
    </citation>
    <scope>NUCLEOTIDE SEQUENCE</scope>
    <source>
        <strain evidence="2">WJC10195</strain>
    </source>
</reference>
<dbReference type="Proteomes" id="UP001152622">
    <property type="component" value="Chromosome 6"/>
</dbReference>
<organism evidence="2 3">
    <name type="scientific">Synaphobranchus kaupii</name>
    <name type="common">Kaup's arrowtooth eel</name>
    <dbReference type="NCBI Taxonomy" id="118154"/>
    <lineage>
        <taxon>Eukaryota</taxon>
        <taxon>Metazoa</taxon>
        <taxon>Chordata</taxon>
        <taxon>Craniata</taxon>
        <taxon>Vertebrata</taxon>
        <taxon>Euteleostomi</taxon>
        <taxon>Actinopterygii</taxon>
        <taxon>Neopterygii</taxon>
        <taxon>Teleostei</taxon>
        <taxon>Anguilliformes</taxon>
        <taxon>Synaphobranchidae</taxon>
        <taxon>Synaphobranchus</taxon>
    </lineage>
</organism>
<evidence type="ECO:0000313" key="2">
    <source>
        <dbReference type="EMBL" id="KAJ8357501.1"/>
    </source>
</evidence>
<name>A0A9Q1FFY4_SYNKA</name>
<feature type="region of interest" description="Disordered" evidence="1">
    <location>
        <begin position="1"/>
        <end position="22"/>
    </location>
</feature>
<dbReference type="AlphaFoldDB" id="A0A9Q1FFY4"/>
<proteinExistence type="predicted"/>
<evidence type="ECO:0000313" key="3">
    <source>
        <dbReference type="Proteomes" id="UP001152622"/>
    </source>
</evidence>
<feature type="compositionally biased region" description="Basic and acidic residues" evidence="1">
    <location>
        <begin position="1"/>
        <end position="10"/>
    </location>
</feature>
<protein>
    <submittedName>
        <fullName evidence="2">Uncharacterized protein</fullName>
    </submittedName>
</protein>
<evidence type="ECO:0000256" key="1">
    <source>
        <dbReference type="SAM" id="MobiDB-lite"/>
    </source>
</evidence>
<accession>A0A9Q1FFY4</accession>
<comment type="caution">
    <text evidence="2">The sequence shown here is derived from an EMBL/GenBank/DDBJ whole genome shotgun (WGS) entry which is preliminary data.</text>
</comment>
<gene>
    <name evidence="2" type="ORF">SKAU_G00202950</name>
</gene>
<sequence length="116" mass="12473">MAPSRSERRPQQGNPLVPSANGDVTFPRRYDVTHLPVHECSPCASILFLWILCAFRPEALSSGGCGLLPAPRNGPSLKIRGGSDMELHSPFPAARRREAVAPEKSGEVYAIHSGLG</sequence>
<dbReference type="EMBL" id="JAINUF010000006">
    <property type="protein sequence ID" value="KAJ8357501.1"/>
    <property type="molecule type" value="Genomic_DNA"/>
</dbReference>
<keyword evidence="3" id="KW-1185">Reference proteome</keyword>